<proteinExistence type="predicted"/>
<gene>
    <name evidence="1" type="ORF">IM532_05030</name>
</gene>
<evidence type="ECO:0000313" key="1">
    <source>
        <dbReference type="EMBL" id="MBF0596816.1"/>
    </source>
</evidence>
<reference evidence="1" key="1">
    <citation type="submission" date="2020-10" db="EMBL/GenBank/DDBJ databases">
        <authorList>
            <person name="Lu T."/>
            <person name="Wang Q."/>
            <person name="Han X."/>
        </authorList>
    </citation>
    <scope>NUCLEOTIDE SEQUENCE</scope>
    <source>
        <strain evidence="1">WQ 117</strain>
    </source>
</reference>
<organism evidence="1 2">
    <name type="scientific">Faecalibacter rhinopitheci</name>
    <dbReference type="NCBI Taxonomy" id="2779678"/>
    <lineage>
        <taxon>Bacteria</taxon>
        <taxon>Pseudomonadati</taxon>
        <taxon>Bacteroidota</taxon>
        <taxon>Flavobacteriia</taxon>
        <taxon>Flavobacteriales</taxon>
        <taxon>Weeksellaceae</taxon>
        <taxon>Faecalibacter</taxon>
    </lineage>
</organism>
<keyword evidence="2" id="KW-1185">Reference proteome</keyword>
<evidence type="ECO:0000313" key="2">
    <source>
        <dbReference type="Proteomes" id="UP000608754"/>
    </source>
</evidence>
<accession>A0A8J7FUZ2</accession>
<dbReference type="AlphaFoldDB" id="A0A8J7FUZ2"/>
<protein>
    <submittedName>
        <fullName evidence="1">Uncharacterized protein</fullName>
    </submittedName>
</protein>
<dbReference type="EMBL" id="JADGIK010000003">
    <property type="protein sequence ID" value="MBF0596816.1"/>
    <property type="molecule type" value="Genomic_DNA"/>
</dbReference>
<comment type="caution">
    <text evidence="1">The sequence shown here is derived from an EMBL/GenBank/DDBJ whole genome shotgun (WGS) entry which is preliminary data.</text>
</comment>
<sequence>MKFKKRVIIYPKDVQLLTGRSYRQSLRLMNKAKAILGKTKDELLGFKEFCECYKISLKEFKDEL</sequence>
<name>A0A8J7FUZ2_9FLAO</name>
<dbReference type="Proteomes" id="UP000608754">
    <property type="component" value="Unassembled WGS sequence"/>
</dbReference>